<feature type="region of interest" description="Disordered" evidence="1">
    <location>
        <begin position="1"/>
        <end position="33"/>
    </location>
</feature>
<proteinExistence type="predicted"/>
<dbReference type="Proteomes" id="UP000001307">
    <property type="component" value="Unassembled WGS sequence"/>
</dbReference>
<dbReference type="EMBL" id="FN653016">
    <property type="protein sequence ID" value="CBY06927.1"/>
    <property type="molecule type" value="Genomic_DNA"/>
</dbReference>
<evidence type="ECO:0000313" key="2">
    <source>
        <dbReference type="EMBL" id="CBY06927.1"/>
    </source>
</evidence>
<name>E4WTN7_OIKDI</name>
<dbReference type="InParanoid" id="E4WTN7"/>
<dbReference type="AlphaFoldDB" id="E4WTN7"/>
<protein>
    <submittedName>
        <fullName evidence="2">Uncharacterized protein</fullName>
    </submittedName>
</protein>
<organism evidence="2">
    <name type="scientific">Oikopleura dioica</name>
    <name type="common">Tunicate</name>
    <dbReference type="NCBI Taxonomy" id="34765"/>
    <lineage>
        <taxon>Eukaryota</taxon>
        <taxon>Metazoa</taxon>
        <taxon>Chordata</taxon>
        <taxon>Tunicata</taxon>
        <taxon>Appendicularia</taxon>
        <taxon>Copelata</taxon>
        <taxon>Oikopleuridae</taxon>
        <taxon>Oikopleura</taxon>
    </lineage>
</organism>
<evidence type="ECO:0000313" key="3">
    <source>
        <dbReference type="Proteomes" id="UP000001307"/>
    </source>
</evidence>
<feature type="compositionally biased region" description="Polar residues" evidence="1">
    <location>
        <begin position="1"/>
        <end position="10"/>
    </location>
</feature>
<gene>
    <name evidence="2" type="ORF">GSOID_T00006001001</name>
</gene>
<reference evidence="2" key="1">
    <citation type="journal article" date="2010" name="Science">
        <title>Plasticity of animal genome architecture unmasked by rapid evolution of a pelagic tunicate.</title>
        <authorList>
            <person name="Denoeud F."/>
            <person name="Henriet S."/>
            <person name="Mungpakdee S."/>
            <person name="Aury J.M."/>
            <person name="Da Silva C."/>
            <person name="Brinkmann H."/>
            <person name="Mikhaleva J."/>
            <person name="Olsen L.C."/>
            <person name="Jubin C."/>
            <person name="Canestro C."/>
            <person name="Bouquet J.M."/>
            <person name="Danks G."/>
            <person name="Poulain J."/>
            <person name="Campsteijn C."/>
            <person name="Adamski M."/>
            <person name="Cross I."/>
            <person name="Yadetie F."/>
            <person name="Muffato M."/>
            <person name="Louis A."/>
            <person name="Butcher S."/>
            <person name="Tsagkogeorga G."/>
            <person name="Konrad A."/>
            <person name="Singh S."/>
            <person name="Jensen M.F."/>
            <person name="Cong E.H."/>
            <person name="Eikeseth-Otteraa H."/>
            <person name="Noel B."/>
            <person name="Anthouard V."/>
            <person name="Porcel B.M."/>
            <person name="Kachouri-Lafond R."/>
            <person name="Nishino A."/>
            <person name="Ugolini M."/>
            <person name="Chourrout P."/>
            <person name="Nishida H."/>
            <person name="Aasland R."/>
            <person name="Huzurbazar S."/>
            <person name="Westhof E."/>
            <person name="Delsuc F."/>
            <person name="Lehrach H."/>
            <person name="Reinhardt R."/>
            <person name="Weissenbach J."/>
            <person name="Roy S.W."/>
            <person name="Artiguenave F."/>
            <person name="Postlethwait J.H."/>
            <person name="Manak J.R."/>
            <person name="Thompson E.M."/>
            <person name="Jaillon O."/>
            <person name="Du Pasquier L."/>
            <person name="Boudinot P."/>
            <person name="Liberles D.A."/>
            <person name="Volff J.N."/>
            <person name="Philippe H."/>
            <person name="Lenhard B."/>
            <person name="Roest Crollius H."/>
            <person name="Wincker P."/>
            <person name="Chourrout D."/>
        </authorList>
    </citation>
    <scope>NUCLEOTIDE SEQUENCE [LARGE SCALE GENOMIC DNA]</scope>
</reference>
<keyword evidence="3" id="KW-1185">Reference proteome</keyword>
<sequence length="42" mass="4339">MAQPNGQRKSAATMGSYPHPGSPPPFSGGYAPSTIYSVKVTD</sequence>
<accession>E4WTN7</accession>
<evidence type="ECO:0000256" key="1">
    <source>
        <dbReference type="SAM" id="MobiDB-lite"/>
    </source>
</evidence>